<reference evidence="3 4" key="1">
    <citation type="journal article" date="2011" name="Stand. Genomic Sci.">
        <title>Complete genome sequence of Allochromatium vinosum DSM 180(T).</title>
        <authorList>
            <person name="Weissgerber T."/>
            <person name="Zigann R."/>
            <person name="Bruce D."/>
            <person name="Chang Y.J."/>
            <person name="Detter J.C."/>
            <person name="Han C."/>
            <person name="Hauser L."/>
            <person name="Jeffries C.D."/>
            <person name="Land M."/>
            <person name="Munk A.C."/>
            <person name="Tapia R."/>
            <person name="Dahl C."/>
        </authorList>
    </citation>
    <scope>NUCLEOTIDE SEQUENCE [LARGE SCALE GENOMIC DNA]</scope>
    <source>
        <strain evidence="4">ATCC 17899 / DSM 180 / NBRC 103801 / NCIMB 10441 / D</strain>
    </source>
</reference>
<feature type="region of interest" description="Disordered" evidence="1">
    <location>
        <begin position="260"/>
        <end position="337"/>
    </location>
</feature>
<dbReference type="InterPro" id="IPR038610">
    <property type="entry name" value="FliK-like_C_sf"/>
</dbReference>
<proteinExistence type="predicted"/>
<keyword evidence="4" id="KW-1185">Reference proteome</keyword>
<protein>
    <recommendedName>
        <fullName evidence="2">Flagellar hook-length control protein-like C-terminal domain-containing protein</fullName>
    </recommendedName>
</protein>
<feature type="region of interest" description="Disordered" evidence="1">
    <location>
        <begin position="464"/>
        <end position="485"/>
    </location>
</feature>
<evidence type="ECO:0000313" key="3">
    <source>
        <dbReference type="EMBL" id="ADC61608.1"/>
    </source>
</evidence>
<gene>
    <name evidence="3" type="ordered locus">Alvin_0659</name>
</gene>
<name>D3RPM6_ALLVD</name>
<dbReference type="eggNOG" id="COG3144">
    <property type="taxonomic scope" value="Bacteria"/>
</dbReference>
<dbReference type="InterPro" id="IPR021136">
    <property type="entry name" value="Flagellar_hook_control-like_C"/>
</dbReference>
<organism evidence="3 4">
    <name type="scientific">Allochromatium vinosum (strain ATCC 17899 / DSM 180 / NBRC 103801 / NCIMB 10441 / D)</name>
    <name type="common">Chromatium vinosum</name>
    <dbReference type="NCBI Taxonomy" id="572477"/>
    <lineage>
        <taxon>Bacteria</taxon>
        <taxon>Pseudomonadati</taxon>
        <taxon>Pseudomonadota</taxon>
        <taxon>Gammaproteobacteria</taxon>
        <taxon>Chromatiales</taxon>
        <taxon>Chromatiaceae</taxon>
        <taxon>Allochromatium</taxon>
    </lineage>
</organism>
<dbReference type="HOGENOM" id="CLU_051185_0_0_6"/>
<accession>D3RPM6</accession>
<evidence type="ECO:0000259" key="2">
    <source>
        <dbReference type="Pfam" id="PF02120"/>
    </source>
</evidence>
<evidence type="ECO:0000313" key="4">
    <source>
        <dbReference type="Proteomes" id="UP000001441"/>
    </source>
</evidence>
<dbReference type="EMBL" id="CP001896">
    <property type="protein sequence ID" value="ADC61608.1"/>
    <property type="molecule type" value="Genomic_DNA"/>
</dbReference>
<feature type="compositionally biased region" description="Pro residues" evidence="1">
    <location>
        <begin position="286"/>
        <end position="316"/>
    </location>
</feature>
<dbReference type="STRING" id="572477.Alvin_0659"/>
<dbReference type="Gene3D" id="3.30.750.140">
    <property type="match status" value="1"/>
</dbReference>
<feature type="region of interest" description="Disordered" evidence="1">
    <location>
        <begin position="1"/>
        <end position="20"/>
    </location>
</feature>
<dbReference type="Proteomes" id="UP000001441">
    <property type="component" value="Chromosome"/>
</dbReference>
<evidence type="ECO:0000256" key="1">
    <source>
        <dbReference type="SAM" id="MobiDB-lite"/>
    </source>
</evidence>
<dbReference type="CDD" id="cd17470">
    <property type="entry name" value="T3SS_Flik_C"/>
    <property type="match status" value="1"/>
</dbReference>
<dbReference type="AlphaFoldDB" id="D3RPM6"/>
<feature type="compositionally biased region" description="Basic and acidic residues" evidence="1">
    <location>
        <begin position="322"/>
        <end position="337"/>
    </location>
</feature>
<dbReference type="KEGG" id="alv:Alvin_0659"/>
<feature type="domain" description="Flagellar hook-length control protein-like C-terminal" evidence="2">
    <location>
        <begin position="390"/>
        <end position="464"/>
    </location>
</feature>
<sequence length="485" mass="51426">MSEPTRLPPSGSGANPPIGGRALDSTANALTGRLQVGMQVELMPARSITPELIETRLRPVGGTGGWTNSVRAQLTTALPANGLQATANERPGSGAMPTLRAEVVATSPTLVLKLVSVADRPMPMPGPPTASGAGSREWLGQQFRQHWPESRPVAATLDRIAVQLADEIAGTPITAPTSATNTETNGRLQLQRAVTTLIAQLATVTELTDPEQLATAVSRSGVWLESFLAQAAIDPAHSNGLRLDLKAQLLTLAQRLRVQETRTPGLPPPGVPAAAGRRPDMSAAPQPSPPQTGAPPTPVGAPAAPRPGAPPEPAPPVTTGDKPTEAAHRPAQDTHRTASLARDVEGMLKQVVTKQLQSLDNTPGQTQWLLELPFRTPSGLQALEADIRREQARGDTQHDTWSMRLRLDLPKLGPLNVVLTLCNERLNASLQAGDPDGAEQIKQHLGDLRARLEAREIQVASLHAGHRPLERPPPPFADPLVREQA</sequence>
<dbReference type="Pfam" id="PF02120">
    <property type="entry name" value="Flg_hook"/>
    <property type="match status" value="1"/>
</dbReference>